<comment type="caution">
    <text evidence="1">The sequence shown here is derived from an EMBL/GenBank/DDBJ whole genome shotgun (WGS) entry which is preliminary data.</text>
</comment>
<dbReference type="EMBL" id="CM045771">
    <property type="protein sequence ID" value="KAI7988230.1"/>
    <property type="molecule type" value="Genomic_DNA"/>
</dbReference>
<dbReference type="Proteomes" id="UP001060215">
    <property type="component" value="Chromosome 14"/>
</dbReference>
<evidence type="ECO:0000313" key="1">
    <source>
        <dbReference type="EMBL" id="KAI7988230.1"/>
    </source>
</evidence>
<organism evidence="1 2">
    <name type="scientific">Camellia lanceoleosa</name>
    <dbReference type="NCBI Taxonomy" id="1840588"/>
    <lineage>
        <taxon>Eukaryota</taxon>
        <taxon>Viridiplantae</taxon>
        <taxon>Streptophyta</taxon>
        <taxon>Embryophyta</taxon>
        <taxon>Tracheophyta</taxon>
        <taxon>Spermatophyta</taxon>
        <taxon>Magnoliopsida</taxon>
        <taxon>eudicotyledons</taxon>
        <taxon>Gunneridae</taxon>
        <taxon>Pentapetalae</taxon>
        <taxon>asterids</taxon>
        <taxon>Ericales</taxon>
        <taxon>Theaceae</taxon>
        <taxon>Camellia</taxon>
    </lineage>
</organism>
<sequence>MASLSETSLCSSDRKTSYTCVRTFEEEDHLSRSTKKIKGANVNDDDTMLDNPAGGLEDLLTDDEFVSDDEEIEDLTNLDSETLGIPRISLPKKLLAKIQKPWKNCLIIKLLGKKVGYKLLMSKIRKIWDLQGDFEAIDLDSGFLLLKFQMKEDCSYVYTGGPWIVLDHYLTIRKWTPDFKSSAAKETSSALWVQFPQLPIEYYDEKVLFHIAKTMGKPLKINLNTATSSRGKYARVCIEMDLKKPLISLFAIGKYTYSIEYEHLHTFCFTCSRVGHRRKWCSEKPPSTVNLLNADVSTNQIMTVANDFGNKEGPT</sequence>
<accession>A0ACC0FHR7</accession>
<reference evidence="1 2" key="1">
    <citation type="journal article" date="2022" name="Plant J.">
        <title>Chromosome-level genome of Camellia lanceoleosa provides a valuable resource for understanding genome evolution and self-incompatibility.</title>
        <authorList>
            <person name="Gong W."/>
            <person name="Xiao S."/>
            <person name="Wang L."/>
            <person name="Liao Z."/>
            <person name="Chang Y."/>
            <person name="Mo W."/>
            <person name="Hu G."/>
            <person name="Li W."/>
            <person name="Zhao G."/>
            <person name="Zhu H."/>
            <person name="Hu X."/>
            <person name="Ji K."/>
            <person name="Xiang X."/>
            <person name="Song Q."/>
            <person name="Yuan D."/>
            <person name="Jin S."/>
            <person name="Zhang L."/>
        </authorList>
    </citation>
    <scope>NUCLEOTIDE SEQUENCE [LARGE SCALE GENOMIC DNA]</scope>
    <source>
        <strain evidence="1">SQ_2022a</strain>
    </source>
</reference>
<protein>
    <submittedName>
        <fullName evidence="1">Uncharacterized protein</fullName>
    </submittedName>
</protein>
<proteinExistence type="predicted"/>
<evidence type="ECO:0000313" key="2">
    <source>
        <dbReference type="Proteomes" id="UP001060215"/>
    </source>
</evidence>
<gene>
    <name evidence="1" type="ORF">LOK49_LG13G01141</name>
</gene>
<keyword evidence="2" id="KW-1185">Reference proteome</keyword>
<name>A0ACC0FHR7_9ERIC</name>